<keyword evidence="4 11" id="KW-1133">Transmembrane helix</keyword>
<keyword evidence="7" id="KW-0869">Chloride channel</keyword>
<evidence type="ECO:0000256" key="2">
    <source>
        <dbReference type="ARBA" id="ARBA00022448"/>
    </source>
</evidence>
<keyword evidence="9" id="KW-0407">Ion channel</keyword>
<evidence type="ECO:0000313" key="13">
    <source>
        <dbReference type="EMBL" id="PYE52946.1"/>
    </source>
</evidence>
<name>A0A318S937_9DEIO</name>
<keyword evidence="8" id="KW-0868">Chloride</keyword>
<dbReference type="PANTHER" id="PTHR43427">
    <property type="entry name" value="CHLORIDE CHANNEL PROTEIN CLC-E"/>
    <property type="match status" value="1"/>
</dbReference>
<organism evidence="13 14">
    <name type="scientific">Deinococcus yavapaiensis KR-236</name>
    <dbReference type="NCBI Taxonomy" id="694435"/>
    <lineage>
        <taxon>Bacteria</taxon>
        <taxon>Thermotogati</taxon>
        <taxon>Deinococcota</taxon>
        <taxon>Deinococci</taxon>
        <taxon>Deinococcales</taxon>
        <taxon>Deinococcaceae</taxon>
        <taxon>Deinococcus</taxon>
    </lineage>
</organism>
<accession>A0A318S937</accession>
<dbReference type="InterPro" id="IPR036721">
    <property type="entry name" value="RCK_C_sf"/>
</dbReference>
<feature type="transmembrane region" description="Helical" evidence="11">
    <location>
        <begin position="332"/>
        <end position="365"/>
    </location>
</feature>
<dbReference type="GO" id="GO:0005254">
    <property type="term" value="F:chloride channel activity"/>
    <property type="evidence" value="ECO:0007669"/>
    <property type="project" value="UniProtKB-KW"/>
</dbReference>
<dbReference type="PRINTS" id="PR00762">
    <property type="entry name" value="CLCHANNEL"/>
</dbReference>
<dbReference type="SUPFAM" id="SSF116726">
    <property type="entry name" value="TrkA C-terminal domain-like"/>
    <property type="match status" value="1"/>
</dbReference>
<dbReference type="InterPro" id="IPR006037">
    <property type="entry name" value="RCK_C"/>
</dbReference>
<feature type="transmembrane region" description="Helical" evidence="11">
    <location>
        <begin position="20"/>
        <end position="40"/>
    </location>
</feature>
<dbReference type="AlphaFoldDB" id="A0A318S937"/>
<evidence type="ECO:0000256" key="1">
    <source>
        <dbReference type="ARBA" id="ARBA00004141"/>
    </source>
</evidence>
<evidence type="ECO:0000259" key="12">
    <source>
        <dbReference type="PROSITE" id="PS51202"/>
    </source>
</evidence>
<feature type="transmembrane region" description="Helical" evidence="11">
    <location>
        <begin position="249"/>
        <end position="269"/>
    </location>
</feature>
<dbReference type="InterPro" id="IPR050368">
    <property type="entry name" value="ClC-type_chloride_channel"/>
</dbReference>
<dbReference type="EMBL" id="QJSX01000011">
    <property type="protein sequence ID" value="PYE52946.1"/>
    <property type="molecule type" value="Genomic_DNA"/>
</dbReference>
<feature type="transmembrane region" description="Helical" evidence="11">
    <location>
        <begin position="209"/>
        <end position="229"/>
    </location>
</feature>
<feature type="transmembrane region" description="Helical" evidence="11">
    <location>
        <begin position="281"/>
        <end position="302"/>
    </location>
</feature>
<keyword evidence="3 11" id="KW-0812">Transmembrane</keyword>
<evidence type="ECO:0000256" key="4">
    <source>
        <dbReference type="ARBA" id="ARBA00022989"/>
    </source>
</evidence>
<dbReference type="PANTHER" id="PTHR43427:SF6">
    <property type="entry name" value="CHLORIDE CHANNEL PROTEIN CLC-E"/>
    <property type="match status" value="1"/>
</dbReference>
<protein>
    <submittedName>
        <fullName evidence="13">CIC family chloride channel protein</fullName>
    </submittedName>
</protein>
<proteinExistence type="predicted"/>
<dbReference type="InterPro" id="IPR001807">
    <property type="entry name" value="ClC"/>
</dbReference>
<evidence type="ECO:0000256" key="7">
    <source>
        <dbReference type="ARBA" id="ARBA00023173"/>
    </source>
</evidence>
<keyword evidence="5" id="KW-0406">Ion transport</keyword>
<keyword evidence="2" id="KW-0813">Transport</keyword>
<feature type="region of interest" description="Disordered" evidence="10">
    <location>
        <begin position="431"/>
        <end position="454"/>
    </location>
</feature>
<dbReference type="GO" id="GO:0006813">
    <property type="term" value="P:potassium ion transport"/>
    <property type="evidence" value="ECO:0007669"/>
    <property type="project" value="InterPro"/>
</dbReference>
<keyword evidence="14" id="KW-1185">Reference proteome</keyword>
<evidence type="ECO:0000256" key="10">
    <source>
        <dbReference type="SAM" id="MobiDB-lite"/>
    </source>
</evidence>
<evidence type="ECO:0000256" key="6">
    <source>
        <dbReference type="ARBA" id="ARBA00023136"/>
    </source>
</evidence>
<feature type="transmembrane region" description="Helical" evidence="11">
    <location>
        <begin position="405"/>
        <end position="428"/>
    </location>
</feature>
<dbReference type="PROSITE" id="PS51202">
    <property type="entry name" value="RCK_C"/>
    <property type="match status" value="1"/>
</dbReference>
<dbReference type="GO" id="GO:0008324">
    <property type="term" value="F:monoatomic cation transmembrane transporter activity"/>
    <property type="evidence" value="ECO:0007669"/>
    <property type="project" value="InterPro"/>
</dbReference>
<evidence type="ECO:0000256" key="5">
    <source>
        <dbReference type="ARBA" id="ARBA00023065"/>
    </source>
</evidence>
<sequence length="541" mass="56257">MRPSLPRSVRTRLETSRVVVYSLVAGALVGVLGSGLRALLDVLGDVSARVIGFRPPGTPGEGGFLQAFGGFASPDVGLTLRTLPWGLLALPILAALAVWLRGRTSDPLEEAVRAYHESRTEPLVQRGRELGATLLAYSSGLAVGRDGPFTALGNLSASVLSRIARLNPLEARTLGLASVAAALGLVLHAPLASALLIVEVLYRRFEFEVEVLLAAVLASVTAYAIYGTLFGFSPLVTPELLELPTLVQVPLYALLGLVVSFGALLVATVRAVVPSSDRWRYGLVGGAFLFGLLSAVLVYFMLEAFGDGSGWWQLGLSGFAGAEAVSQGLVRVALLLAVTWLALGGTVLTSLSAGGLLGVGLAVMLPSLGLDPVAAGLVGAAAFLTTSHNVPVAATLLLATWSGDALLPALLTATLLAHAVSGESSIVLTQRRRRADSPAHGALPAPTPIEDDEPLPALPESMLAEQLYRLPLPNAWADLPAEQVVWPDGLEFVAVVRGGEVQLSRPGQVLRGGDELMVLATPEAFDGFARALGETRGSTPA</sequence>
<dbReference type="RefSeq" id="WP_110887517.1">
    <property type="nucleotide sequence ID" value="NZ_QJSX01000011.1"/>
</dbReference>
<dbReference type="CDD" id="cd00400">
    <property type="entry name" value="Voltage_gated_ClC"/>
    <property type="match status" value="1"/>
</dbReference>
<keyword evidence="6 11" id="KW-0472">Membrane</keyword>
<gene>
    <name evidence="13" type="ORF">DES52_111118</name>
</gene>
<dbReference type="Proteomes" id="UP000248326">
    <property type="component" value="Unassembled WGS sequence"/>
</dbReference>
<evidence type="ECO:0000256" key="9">
    <source>
        <dbReference type="ARBA" id="ARBA00023303"/>
    </source>
</evidence>
<evidence type="ECO:0000256" key="3">
    <source>
        <dbReference type="ARBA" id="ARBA00022692"/>
    </source>
</evidence>
<dbReference type="InterPro" id="IPR014743">
    <property type="entry name" value="Cl-channel_core"/>
</dbReference>
<comment type="caution">
    <text evidence="13">The sequence shown here is derived from an EMBL/GenBank/DDBJ whole genome shotgun (WGS) entry which is preliminary data.</text>
</comment>
<dbReference type="OrthoDB" id="57273at2"/>
<dbReference type="Gene3D" id="1.10.3080.10">
    <property type="entry name" value="Clc chloride channel"/>
    <property type="match status" value="1"/>
</dbReference>
<comment type="subcellular location">
    <subcellularLocation>
        <location evidence="1">Membrane</location>
        <topology evidence="1">Multi-pass membrane protein</topology>
    </subcellularLocation>
</comment>
<reference evidence="13 14" key="1">
    <citation type="submission" date="2018-06" db="EMBL/GenBank/DDBJ databases">
        <title>Genomic Encyclopedia of Type Strains, Phase IV (KMG-IV): sequencing the most valuable type-strain genomes for metagenomic binning, comparative biology and taxonomic classification.</title>
        <authorList>
            <person name="Goeker M."/>
        </authorList>
    </citation>
    <scope>NUCLEOTIDE SEQUENCE [LARGE SCALE GENOMIC DNA]</scope>
    <source>
        <strain evidence="13 14">DSM 18048</strain>
    </source>
</reference>
<feature type="transmembrane region" description="Helical" evidence="11">
    <location>
        <begin position="82"/>
        <end position="100"/>
    </location>
</feature>
<dbReference type="SUPFAM" id="SSF81340">
    <property type="entry name" value="Clc chloride channel"/>
    <property type="match status" value="1"/>
</dbReference>
<dbReference type="GO" id="GO:0034707">
    <property type="term" value="C:chloride channel complex"/>
    <property type="evidence" value="ECO:0007669"/>
    <property type="project" value="UniProtKB-KW"/>
</dbReference>
<dbReference type="Pfam" id="PF00654">
    <property type="entry name" value="Voltage_CLC"/>
    <property type="match status" value="1"/>
</dbReference>
<feature type="domain" description="RCK C-terminal" evidence="12">
    <location>
        <begin position="450"/>
        <end position="534"/>
    </location>
</feature>
<evidence type="ECO:0000256" key="11">
    <source>
        <dbReference type="SAM" id="Phobius"/>
    </source>
</evidence>
<evidence type="ECO:0000256" key="8">
    <source>
        <dbReference type="ARBA" id="ARBA00023214"/>
    </source>
</evidence>
<evidence type="ECO:0000313" key="14">
    <source>
        <dbReference type="Proteomes" id="UP000248326"/>
    </source>
</evidence>